<proteinExistence type="predicted"/>
<dbReference type="InterPro" id="IPR053143">
    <property type="entry name" value="Arylsulfate_ST"/>
</dbReference>
<dbReference type="InterPro" id="IPR039535">
    <property type="entry name" value="ASST-like"/>
</dbReference>
<dbReference type="Pfam" id="PF14269">
    <property type="entry name" value="Arylsulfotran_2"/>
    <property type="match status" value="1"/>
</dbReference>
<feature type="compositionally biased region" description="Basic and acidic residues" evidence="1">
    <location>
        <begin position="627"/>
        <end position="655"/>
    </location>
</feature>
<evidence type="ECO:0000313" key="5">
    <source>
        <dbReference type="Proteomes" id="UP001147733"/>
    </source>
</evidence>
<dbReference type="PANTHER" id="PTHR35340">
    <property type="entry name" value="PQQ ENZYME REPEAT PROTEIN-RELATED"/>
    <property type="match status" value="1"/>
</dbReference>
<dbReference type="Proteomes" id="UP001147733">
    <property type="component" value="Unassembled WGS sequence"/>
</dbReference>
<dbReference type="PANTHER" id="PTHR35340:SF5">
    <property type="entry name" value="ASST-DOMAIN-CONTAINING PROTEIN"/>
    <property type="match status" value="1"/>
</dbReference>
<reference evidence="4" key="2">
    <citation type="journal article" date="2023" name="IMA Fungus">
        <title>Comparative genomic study of the Penicillium genus elucidates a diverse pangenome and 15 lateral gene transfer events.</title>
        <authorList>
            <person name="Petersen C."/>
            <person name="Sorensen T."/>
            <person name="Nielsen M.R."/>
            <person name="Sondergaard T.E."/>
            <person name="Sorensen J.L."/>
            <person name="Fitzpatrick D.A."/>
            <person name="Frisvad J.C."/>
            <person name="Nielsen K.L."/>
        </authorList>
    </citation>
    <scope>NUCLEOTIDE SEQUENCE</scope>
    <source>
        <strain evidence="4">IBT 23319</strain>
    </source>
</reference>
<keyword evidence="2" id="KW-1133">Transmembrane helix</keyword>
<reference evidence="4" key="1">
    <citation type="submission" date="2022-11" db="EMBL/GenBank/DDBJ databases">
        <authorList>
            <person name="Petersen C."/>
        </authorList>
    </citation>
    <scope>NUCLEOTIDE SEQUENCE</scope>
    <source>
        <strain evidence="4">IBT 23319</strain>
    </source>
</reference>
<dbReference type="AlphaFoldDB" id="A0A9W9NXQ8"/>
<evidence type="ECO:0000256" key="2">
    <source>
        <dbReference type="SAM" id="Phobius"/>
    </source>
</evidence>
<keyword evidence="2" id="KW-0812">Transmembrane</keyword>
<dbReference type="EMBL" id="JAPQKT010000005">
    <property type="protein sequence ID" value="KAJ5231724.1"/>
    <property type="molecule type" value="Genomic_DNA"/>
</dbReference>
<dbReference type="SUPFAM" id="SSF50998">
    <property type="entry name" value="Quinoprotein alcohol dehydrogenase-like"/>
    <property type="match status" value="1"/>
</dbReference>
<protein>
    <submittedName>
        <fullName evidence="4">Arylsulfotransferase</fullName>
    </submittedName>
</protein>
<keyword evidence="3" id="KW-0732">Signal</keyword>
<organism evidence="4 5">
    <name type="scientific">Penicillium citrinum</name>
    <dbReference type="NCBI Taxonomy" id="5077"/>
    <lineage>
        <taxon>Eukaryota</taxon>
        <taxon>Fungi</taxon>
        <taxon>Dikarya</taxon>
        <taxon>Ascomycota</taxon>
        <taxon>Pezizomycotina</taxon>
        <taxon>Eurotiomycetes</taxon>
        <taxon>Eurotiomycetidae</taxon>
        <taxon>Eurotiales</taxon>
        <taxon>Aspergillaceae</taxon>
        <taxon>Penicillium</taxon>
    </lineage>
</organism>
<gene>
    <name evidence="4" type="ORF">N7469_006312</name>
</gene>
<accession>A0A9W9NXQ8</accession>
<dbReference type="InterPro" id="IPR011047">
    <property type="entry name" value="Quinoprotein_ADH-like_sf"/>
</dbReference>
<sequence length="663" mass="74578">MVLPLIWVGIAVLTGEGRGDFISTNYDKYNDGVLGHRPHLEFHSSNEYAPIMQATVWNSEAISDRGSHIFLRHDGNDTSPLATPLILDAHDLSAVYMNRSFQNVFGTRVQENKGKRYLTFWEGEKGYGIGDGYGLAFDDTYRLRYKVSAQNMQVHSDLHEFAFSGNGTALVTGINSIRVLQSEFPQWDLPHSLSILDAVFQEIDLETNEVIFNWRALDHVNPLDSYEPIGSGWDAYHINSIEKTQAGNYLISIRHTFSILLISGSTGEIIWQLGGKRNDFTELPVLNGSEPIQPVLTMSWQHHARFVPGTDETQITLFDNHGKVTNHGDCNALCSRGLHIAINNTISPPTVKFLREFRHPAQLQAQSQGSMQPLSPSVDDLGNVFIGWGRCPSFTEHNSIGEPVMNVQFSPWHSDDIPDALDNYRAYKMDWSATPWWDPAIAPRRDKNGDIVVYVSWNGATEVAHWVVRGSQESEWEDGNEVLAEAPRSGFETKLIIGETECQYIWAEALDKEGNILRTTEIVDVEATDLSIAYDTYEANAKFPFGKGEEEEPEGTRPQAQSSNTSLIMLLTALITLVVVTLSIGTLWLWQRYRNYNQLKPEDFDLSLEELLDEDKQNGSGDGEYGNDNRHSGVHSESRFRDDERPLLQKEESNTHKIQSGTG</sequence>
<keyword evidence="2" id="KW-0472">Membrane</keyword>
<feature type="region of interest" description="Disordered" evidence="1">
    <location>
        <begin position="615"/>
        <end position="663"/>
    </location>
</feature>
<dbReference type="GeneID" id="81384397"/>
<dbReference type="RefSeq" id="XP_056500468.1">
    <property type="nucleotide sequence ID" value="XM_056645230.1"/>
</dbReference>
<evidence type="ECO:0000256" key="1">
    <source>
        <dbReference type="SAM" id="MobiDB-lite"/>
    </source>
</evidence>
<name>A0A9W9NXQ8_PENCI</name>
<keyword evidence="5" id="KW-1185">Reference proteome</keyword>
<evidence type="ECO:0000313" key="4">
    <source>
        <dbReference type="EMBL" id="KAJ5231724.1"/>
    </source>
</evidence>
<feature type="signal peptide" evidence="3">
    <location>
        <begin position="1"/>
        <end position="19"/>
    </location>
</feature>
<feature type="chain" id="PRO_5040942893" evidence="3">
    <location>
        <begin position="20"/>
        <end position="663"/>
    </location>
</feature>
<dbReference type="OrthoDB" id="5427350at2759"/>
<evidence type="ECO:0000256" key="3">
    <source>
        <dbReference type="SAM" id="SignalP"/>
    </source>
</evidence>
<comment type="caution">
    <text evidence="4">The sequence shown here is derived from an EMBL/GenBank/DDBJ whole genome shotgun (WGS) entry which is preliminary data.</text>
</comment>
<feature type="transmembrane region" description="Helical" evidence="2">
    <location>
        <begin position="567"/>
        <end position="590"/>
    </location>
</feature>